<dbReference type="STRING" id="1447872.A0A1J9Q5T0"/>
<dbReference type="SUPFAM" id="SSF49785">
    <property type="entry name" value="Galactose-binding domain-like"/>
    <property type="match status" value="1"/>
</dbReference>
<dbReference type="InterPro" id="IPR008979">
    <property type="entry name" value="Galactose-bd-like_sf"/>
</dbReference>
<dbReference type="EMBL" id="LGRN01000573">
    <property type="protein sequence ID" value="OJD11284.1"/>
    <property type="molecule type" value="Genomic_DNA"/>
</dbReference>
<evidence type="ECO:0000256" key="1">
    <source>
        <dbReference type="ARBA" id="ARBA00007401"/>
    </source>
</evidence>
<dbReference type="GO" id="GO:0004553">
    <property type="term" value="F:hydrolase activity, hydrolyzing O-glycosyl compounds"/>
    <property type="evidence" value="ECO:0007669"/>
    <property type="project" value="InterPro"/>
</dbReference>
<keyword evidence="8" id="KW-1185">Reference proteome</keyword>
<keyword evidence="2" id="KW-0378">Hydrolase</keyword>
<dbReference type="PANTHER" id="PTHR42732:SF4">
    <property type="entry name" value="BETA-MANNOSIDASE"/>
    <property type="match status" value="1"/>
</dbReference>
<dbReference type="AlphaFoldDB" id="A0A1J9Q5T0"/>
<evidence type="ECO:0008006" key="9">
    <source>
        <dbReference type="Google" id="ProtNLM"/>
    </source>
</evidence>
<name>A0A1J9Q5T0_9EURO</name>
<feature type="domain" description="Glycosyl hydrolases family 2 sugar binding" evidence="6">
    <location>
        <begin position="21"/>
        <end position="157"/>
    </location>
</feature>
<evidence type="ECO:0000256" key="3">
    <source>
        <dbReference type="ARBA" id="ARBA00023295"/>
    </source>
</evidence>
<dbReference type="VEuPathDB" id="FungiDB:AJ78_07910"/>
<dbReference type="Pfam" id="PF02836">
    <property type="entry name" value="Glyco_hydro_2_C"/>
    <property type="match status" value="1"/>
</dbReference>
<dbReference type="Gene3D" id="3.20.20.80">
    <property type="entry name" value="Glycosidases"/>
    <property type="match status" value="1"/>
</dbReference>
<dbReference type="InterPro" id="IPR036156">
    <property type="entry name" value="Beta-gal/glucu_dom_sf"/>
</dbReference>
<dbReference type="PANTHER" id="PTHR42732">
    <property type="entry name" value="BETA-GALACTOSIDASE"/>
    <property type="match status" value="1"/>
</dbReference>
<dbReference type="InterPro" id="IPR013783">
    <property type="entry name" value="Ig-like_fold"/>
</dbReference>
<organism evidence="7 8">
    <name type="scientific">Emergomyces pasteurianus Ep9510</name>
    <dbReference type="NCBI Taxonomy" id="1447872"/>
    <lineage>
        <taxon>Eukaryota</taxon>
        <taxon>Fungi</taxon>
        <taxon>Dikarya</taxon>
        <taxon>Ascomycota</taxon>
        <taxon>Pezizomycotina</taxon>
        <taxon>Eurotiomycetes</taxon>
        <taxon>Eurotiomycetidae</taxon>
        <taxon>Onygenales</taxon>
        <taxon>Ajellomycetaceae</taxon>
        <taxon>Emergomyces</taxon>
    </lineage>
</organism>
<evidence type="ECO:0000259" key="6">
    <source>
        <dbReference type="Pfam" id="PF02837"/>
    </source>
</evidence>
<gene>
    <name evidence="7" type="ORF">AJ78_07910</name>
</gene>
<sequence length="678" mass="76779">MTSSVQEYPRPDFARPDINWKSLNGPWNFLYDDDDVGLLDGWHERGLPEQITVAAVQDSGERKILPRREIIVPYVFQTAASGIGEREDHEVIWYERQVDDIRTPAEISKQFCLLLRFGAVDYEATIWLDGQYVGEHRGGHVPFDLDLGEFISKVEQRQQQQHSARLTIRVRDSPYDLTQPRGKQYWAGKPQSIWYTPSSGIWQSVWLESVPRARIAESSSGTVLRSNDIHCGLLHATIAVAGRRAGHKYHVQVQVSICGVEVDKTPQISIPQNSNMVDCTVRTKLSREQLEKLPASFLSKAPLNNPTAWLDGVALWSPYHPLLYDVTLCLFDGGGMLLDEVRTTTGMRELNWTNGDSTFRLNGNPIFQSLVLDQGYWPETGMTPPSAEALKHDIELAQNMGFNGCRKHQKVEDPRFLYFADRLGFLVWGEMANAFEFNDAYMDRFNDEWMAAVKRDINHPSIVTWTPVNESWGYPELKDNIQQQNHIRSLYYMTKSLDPTRSVNDNCGWEHVCDDLTTFHDYSDGPALTNICKTMESILDEKGGHQTFVCGSKHRKGAPVMCTEFGGVNIAPSDPAAKGDGDWGYTTASDPADLLARLEKLLMGVVSGGHCCGFVYTQIVDVEQEVNGLYTFDRKAKLKPELVKDINNRARKSYLESIDSKGLSKHLKTFKHIMHRKV</sequence>
<dbReference type="InterPro" id="IPR006104">
    <property type="entry name" value="Glyco_hydro_2_N"/>
</dbReference>
<keyword evidence="3" id="KW-0326">Glycosidase</keyword>
<proteinExistence type="inferred from homology"/>
<reference evidence="7 8" key="1">
    <citation type="submission" date="2015-07" db="EMBL/GenBank/DDBJ databases">
        <title>Emmonsia species relationships and genome sequence.</title>
        <authorList>
            <consortium name="The Broad Institute Genomics Platform"/>
            <person name="Cuomo C.A."/>
            <person name="Munoz J.F."/>
            <person name="Imamovic A."/>
            <person name="Priest M.E."/>
            <person name="Young S."/>
            <person name="Clay O.K."/>
            <person name="McEwen J.G."/>
        </authorList>
    </citation>
    <scope>NUCLEOTIDE SEQUENCE [LARGE SCALE GENOMIC DNA]</scope>
    <source>
        <strain evidence="7 8">UAMH 9510</strain>
    </source>
</reference>
<dbReference type="Proteomes" id="UP000182235">
    <property type="component" value="Unassembled WGS sequence"/>
</dbReference>
<dbReference type="OrthoDB" id="408320at2759"/>
<evidence type="ECO:0000256" key="2">
    <source>
        <dbReference type="ARBA" id="ARBA00022801"/>
    </source>
</evidence>
<dbReference type="Pfam" id="PF00703">
    <property type="entry name" value="Glyco_hydro_2"/>
    <property type="match status" value="1"/>
</dbReference>
<dbReference type="SUPFAM" id="SSF49303">
    <property type="entry name" value="beta-Galactosidase/glucuronidase domain"/>
    <property type="match status" value="1"/>
</dbReference>
<dbReference type="InterPro" id="IPR006102">
    <property type="entry name" value="Ig-like_GH2"/>
</dbReference>
<accession>A0A1J9Q5T0</accession>
<comment type="caution">
    <text evidence="7">The sequence shown here is derived from an EMBL/GenBank/DDBJ whole genome shotgun (WGS) entry which is preliminary data.</text>
</comment>
<dbReference type="InterPro" id="IPR017853">
    <property type="entry name" value="GH"/>
</dbReference>
<protein>
    <recommendedName>
        <fullName evidence="9">Glycoside hydrolase family 2 immunoglobulin-like beta-sandwich domain-containing protein</fullName>
    </recommendedName>
</protein>
<dbReference type="Gene3D" id="2.60.120.260">
    <property type="entry name" value="Galactose-binding domain-like"/>
    <property type="match status" value="1"/>
</dbReference>
<evidence type="ECO:0000259" key="5">
    <source>
        <dbReference type="Pfam" id="PF02836"/>
    </source>
</evidence>
<dbReference type="Gene3D" id="2.60.40.10">
    <property type="entry name" value="Immunoglobulins"/>
    <property type="match status" value="1"/>
</dbReference>
<feature type="domain" description="Glycoside hydrolase family 2 catalytic" evidence="5">
    <location>
        <begin position="387"/>
        <end position="536"/>
    </location>
</feature>
<feature type="domain" description="Glycoside hydrolase family 2 immunoglobulin-like beta-sandwich" evidence="4">
    <location>
        <begin position="307"/>
        <end position="348"/>
    </location>
</feature>
<comment type="similarity">
    <text evidence="1">Belongs to the glycosyl hydrolase 2 family.</text>
</comment>
<evidence type="ECO:0000313" key="8">
    <source>
        <dbReference type="Proteomes" id="UP000182235"/>
    </source>
</evidence>
<dbReference type="InterPro" id="IPR006103">
    <property type="entry name" value="Glyco_hydro_2_cat"/>
</dbReference>
<dbReference type="InterPro" id="IPR051913">
    <property type="entry name" value="GH2_Domain-Containing"/>
</dbReference>
<evidence type="ECO:0000259" key="4">
    <source>
        <dbReference type="Pfam" id="PF00703"/>
    </source>
</evidence>
<evidence type="ECO:0000313" key="7">
    <source>
        <dbReference type="EMBL" id="OJD11284.1"/>
    </source>
</evidence>
<dbReference type="SUPFAM" id="SSF51445">
    <property type="entry name" value="(Trans)glycosidases"/>
    <property type="match status" value="1"/>
</dbReference>
<dbReference type="Pfam" id="PF02837">
    <property type="entry name" value="Glyco_hydro_2_N"/>
    <property type="match status" value="1"/>
</dbReference>
<dbReference type="GO" id="GO:0005975">
    <property type="term" value="P:carbohydrate metabolic process"/>
    <property type="evidence" value="ECO:0007669"/>
    <property type="project" value="InterPro"/>
</dbReference>